<dbReference type="Proteomes" id="UP000001887">
    <property type="component" value="Chromosome"/>
</dbReference>
<evidence type="ECO:0000256" key="2">
    <source>
        <dbReference type="ARBA" id="ARBA00023015"/>
    </source>
</evidence>
<dbReference type="SUPFAM" id="SSF88946">
    <property type="entry name" value="Sigma2 domain of RNA polymerase sigma factors"/>
    <property type="match status" value="1"/>
</dbReference>
<dbReference type="Gene3D" id="1.10.1740.10">
    <property type="match status" value="1"/>
</dbReference>
<dbReference type="KEGG" id="psl:Psta_0310"/>
<dbReference type="InterPro" id="IPR014284">
    <property type="entry name" value="RNA_pol_sigma-70_dom"/>
</dbReference>
<dbReference type="EMBL" id="CP001848">
    <property type="protein sequence ID" value="ADB15000.1"/>
    <property type="molecule type" value="Genomic_DNA"/>
</dbReference>
<dbReference type="eggNOG" id="COG1595">
    <property type="taxonomic scope" value="Bacteria"/>
</dbReference>
<reference evidence="7 8" key="1">
    <citation type="journal article" date="2009" name="Stand. Genomic Sci.">
        <title>Complete genome sequence of Pirellula staleyi type strain (ATCC 27377).</title>
        <authorList>
            <person name="Clum A."/>
            <person name="Tindall B.J."/>
            <person name="Sikorski J."/>
            <person name="Ivanova N."/>
            <person name="Mavrommatis K."/>
            <person name="Lucas S."/>
            <person name="Glavina del Rio T."/>
            <person name="Nolan M."/>
            <person name="Chen F."/>
            <person name="Tice H."/>
            <person name="Pitluck S."/>
            <person name="Cheng J.F."/>
            <person name="Chertkov O."/>
            <person name="Brettin T."/>
            <person name="Han C."/>
            <person name="Detter J.C."/>
            <person name="Kuske C."/>
            <person name="Bruce D."/>
            <person name="Goodwin L."/>
            <person name="Ovchinikova G."/>
            <person name="Pati A."/>
            <person name="Mikhailova N."/>
            <person name="Chen A."/>
            <person name="Palaniappan K."/>
            <person name="Land M."/>
            <person name="Hauser L."/>
            <person name="Chang Y.J."/>
            <person name="Jeffries C.D."/>
            <person name="Chain P."/>
            <person name="Rohde M."/>
            <person name="Goker M."/>
            <person name="Bristow J."/>
            <person name="Eisen J.A."/>
            <person name="Markowitz V."/>
            <person name="Hugenholtz P."/>
            <person name="Kyrpides N.C."/>
            <person name="Klenk H.P."/>
            <person name="Lapidus A."/>
        </authorList>
    </citation>
    <scope>NUCLEOTIDE SEQUENCE [LARGE SCALE GENOMIC DNA]</scope>
    <source>
        <strain evidence="8">ATCC 27377 / DSM 6068 / ICPB 4128</strain>
    </source>
</reference>
<keyword evidence="4" id="KW-0238">DNA-binding</keyword>
<dbReference type="PANTHER" id="PTHR43133:SF8">
    <property type="entry name" value="RNA POLYMERASE SIGMA FACTOR HI_1459-RELATED"/>
    <property type="match status" value="1"/>
</dbReference>
<dbReference type="InterPro" id="IPR013324">
    <property type="entry name" value="RNA_pol_sigma_r3/r4-like"/>
</dbReference>
<comment type="similarity">
    <text evidence="1">Belongs to the sigma-70 factor family. ECF subfamily.</text>
</comment>
<proteinExistence type="inferred from homology"/>
<dbReference type="SUPFAM" id="SSF88659">
    <property type="entry name" value="Sigma3 and sigma4 domains of RNA polymerase sigma factors"/>
    <property type="match status" value="1"/>
</dbReference>
<evidence type="ECO:0000313" key="8">
    <source>
        <dbReference type="Proteomes" id="UP000001887"/>
    </source>
</evidence>
<evidence type="ECO:0000256" key="3">
    <source>
        <dbReference type="ARBA" id="ARBA00023082"/>
    </source>
</evidence>
<protein>
    <submittedName>
        <fullName evidence="7">RNA polymerase, sigma-24 subunit, ECF subfamily</fullName>
    </submittedName>
</protein>
<organism evidence="7 8">
    <name type="scientific">Pirellula staleyi (strain ATCC 27377 / DSM 6068 / ICPB 4128)</name>
    <name type="common">Pirella staleyi</name>
    <dbReference type="NCBI Taxonomy" id="530564"/>
    <lineage>
        <taxon>Bacteria</taxon>
        <taxon>Pseudomonadati</taxon>
        <taxon>Planctomycetota</taxon>
        <taxon>Planctomycetia</taxon>
        <taxon>Pirellulales</taxon>
        <taxon>Pirellulaceae</taxon>
        <taxon>Pirellula</taxon>
    </lineage>
</organism>
<evidence type="ECO:0000259" key="6">
    <source>
        <dbReference type="Pfam" id="PF04542"/>
    </source>
</evidence>
<dbReference type="InterPro" id="IPR039425">
    <property type="entry name" value="RNA_pol_sigma-70-like"/>
</dbReference>
<evidence type="ECO:0000313" key="7">
    <source>
        <dbReference type="EMBL" id="ADB15000.1"/>
    </source>
</evidence>
<dbReference type="InterPro" id="IPR007627">
    <property type="entry name" value="RNA_pol_sigma70_r2"/>
</dbReference>
<dbReference type="InterPro" id="IPR013325">
    <property type="entry name" value="RNA_pol_sigma_r2"/>
</dbReference>
<keyword evidence="5" id="KW-0804">Transcription</keyword>
<dbReference type="GO" id="GO:0006352">
    <property type="term" value="P:DNA-templated transcription initiation"/>
    <property type="evidence" value="ECO:0007669"/>
    <property type="project" value="InterPro"/>
</dbReference>
<dbReference type="STRING" id="530564.Psta_0310"/>
<feature type="domain" description="RNA polymerase sigma-70 region 2" evidence="6">
    <location>
        <begin position="32"/>
        <end position="99"/>
    </location>
</feature>
<dbReference type="AlphaFoldDB" id="D2R291"/>
<gene>
    <name evidence="7" type="ordered locus">Psta_0310</name>
</gene>
<keyword evidence="2" id="KW-0805">Transcription regulation</keyword>
<dbReference type="GO" id="GO:0003677">
    <property type="term" value="F:DNA binding"/>
    <property type="evidence" value="ECO:0007669"/>
    <property type="project" value="UniProtKB-KW"/>
</dbReference>
<keyword evidence="8" id="KW-1185">Reference proteome</keyword>
<evidence type="ECO:0000256" key="5">
    <source>
        <dbReference type="ARBA" id="ARBA00023163"/>
    </source>
</evidence>
<dbReference type="HOGENOM" id="CLU_047691_14_0_0"/>
<name>D2R291_PIRSD</name>
<dbReference type="OrthoDB" id="258490at2"/>
<sequence length="203" mass="23133">MTNSDSQFPETHASLLLQVQAGDSQEAWLEFVSIYSPIIYRLARRRGLQDADAQDLAQKVLISISRSIEHWQKNEESVRFRHWLRRVAKNAICNALTRQPKDRAGGGTSLQNFLEERADPDHFQARELELEHRRELFLRAAAAVKADVAAETWLAFQLAVVEGLPMEEVAARVNKSVGAAYAARGRVMHRLRQVVDEMEQRES</sequence>
<accession>D2R291</accession>
<dbReference type="NCBIfam" id="TIGR02937">
    <property type="entry name" value="sigma70-ECF"/>
    <property type="match status" value="1"/>
</dbReference>
<dbReference type="GO" id="GO:0016987">
    <property type="term" value="F:sigma factor activity"/>
    <property type="evidence" value="ECO:0007669"/>
    <property type="project" value="UniProtKB-KW"/>
</dbReference>
<keyword evidence="3" id="KW-0731">Sigma factor</keyword>
<dbReference type="Pfam" id="PF04542">
    <property type="entry name" value="Sigma70_r2"/>
    <property type="match status" value="1"/>
</dbReference>
<evidence type="ECO:0000256" key="1">
    <source>
        <dbReference type="ARBA" id="ARBA00010641"/>
    </source>
</evidence>
<dbReference type="PANTHER" id="PTHR43133">
    <property type="entry name" value="RNA POLYMERASE ECF-TYPE SIGMA FACTO"/>
    <property type="match status" value="1"/>
</dbReference>
<evidence type="ECO:0000256" key="4">
    <source>
        <dbReference type="ARBA" id="ARBA00023125"/>
    </source>
</evidence>